<dbReference type="eggNOG" id="COG4313">
    <property type="taxonomic scope" value="Bacteria"/>
</dbReference>
<proteinExistence type="predicted"/>
<sequence length="307" mass="33836">MEISTRTPARARSTKCAFDTATISAGLLLATLAGNAQAIDVDAGEYTAALPAGSNIGLLYLQHAERRALYSDGHKVGIKAGLDSDIGILRVANYQQLGDYTINTQFLLPFGRLEGTRDNDALGQANGTGDLILASTLWLVNDPAKNRYWGIAPYLFVPTGSYDRNDVLNLGENRWKMTLQTGYVTGLTEKLSLDLTADVTLFGKNDDLTSQSLTLRQKPLWQAQTYLRYAVTPKLSVHVGASQLWGGETRIDGQDQDDEPNTSKYRVGGSYWMTPTFQALLNYGQDVSVDNGFKEKQRVNLRLLWVF</sequence>
<evidence type="ECO:0000313" key="3">
    <source>
        <dbReference type="Proteomes" id="UP000026739"/>
    </source>
</evidence>
<comment type="caution">
    <text evidence="2">The sequence shown here is derived from an EMBL/GenBank/DDBJ whole genome shotgun (WGS) entry which is preliminary data.</text>
</comment>
<dbReference type="RefSeq" id="WP_033062109.1">
    <property type="nucleotide sequence ID" value="NZ_AZQQ01000110.1"/>
</dbReference>
<dbReference type="EMBL" id="AZQQ01000110">
    <property type="protein sequence ID" value="KDD65192.1"/>
    <property type="molecule type" value="Genomic_DNA"/>
</dbReference>
<protein>
    <submittedName>
        <fullName evidence="2">Signal peptide protein</fullName>
    </submittedName>
</protein>
<dbReference type="AlphaFoldDB" id="A0A059KT23"/>
<keyword evidence="1" id="KW-0732">Signal</keyword>
<feature type="signal peptide" evidence="1">
    <location>
        <begin position="1"/>
        <end position="38"/>
    </location>
</feature>
<feature type="chain" id="PRO_5001576759" evidence="1">
    <location>
        <begin position="39"/>
        <end position="307"/>
    </location>
</feature>
<gene>
    <name evidence="2" type="ORF">V466_30900</name>
</gene>
<accession>A0A059KT23</accession>
<organism evidence="2 3">
    <name type="scientific">Pseudomonas mandelii PD30</name>
    <dbReference type="NCBI Taxonomy" id="1419583"/>
    <lineage>
        <taxon>Bacteria</taxon>
        <taxon>Pseudomonadati</taxon>
        <taxon>Pseudomonadota</taxon>
        <taxon>Gammaproteobacteria</taxon>
        <taxon>Pseudomonadales</taxon>
        <taxon>Pseudomonadaceae</taxon>
        <taxon>Pseudomonas</taxon>
    </lineage>
</organism>
<dbReference type="Pfam" id="PF13557">
    <property type="entry name" value="Phenol_MetA_deg"/>
    <property type="match status" value="1"/>
</dbReference>
<name>A0A059KT23_9PSED</name>
<evidence type="ECO:0000256" key="1">
    <source>
        <dbReference type="SAM" id="SignalP"/>
    </source>
</evidence>
<dbReference type="Proteomes" id="UP000026739">
    <property type="component" value="Unassembled WGS sequence"/>
</dbReference>
<evidence type="ECO:0000313" key="2">
    <source>
        <dbReference type="EMBL" id="KDD65192.1"/>
    </source>
</evidence>
<dbReference type="InterPro" id="IPR025737">
    <property type="entry name" value="FApF"/>
</dbReference>
<reference evidence="2 3" key="1">
    <citation type="submission" date="2013-12" db="EMBL/GenBank/DDBJ databases">
        <authorList>
            <person name="Formusa P.A."/>
            <person name="Habash M."/>
            <person name="Lee H."/>
            <person name="Trevors J.T."/>
        </authorList>
    </citation>
    <scope>NUCLEOTIDE SEQUENCE [LARGE SCALE GENOMIC DNA]</scope>
    <source>
        <strain evidence="2 3">PD30</strain>
    </source>
</reference>